<dbReference type="OMA" id="CYARAKY"/>
<dbReference type="VEuPathDB" id="FungiDB:SDRG_12106"/>
<dbReference type="InParanoid" id="T0Q6L5"/>
<dbReference type="EMBL" id="JH767177">
    <property type="protein sequence ID" value="EQC30256.1"/>
    <property type="molecule type" value="Genomic_DNA"/>
</dbReference>
<dbReference type="Proteomes" id="UP000030762">
    <property type="component" value="Unassembled WGS sequence"/>
</dbReference>
<keyword evidence="2" id="KW-1185">Reference proteome</keyword>
<evidence type="ECO:0000313" key="2">
    <source>
        <dbReference type="Proteomes" id="UP000030762"/>
    </source>
</evidence>
<dbReference type="AlphaFoldDB" id="T0Q6L5"/>
<reference evidence="1 2" key="1">
    <citation type="submission" date="2012-04" db="EMBL/GenBank/DDBJ databases">
        <title>The Genome Sequence of Saprolegnia declina VS20.</title>
        <authorList>
            <consortium name="The Broad Institute Genome Sequencing Platform"/>
            <person name="Russ C."/>
            <person name="Nusbaum C."/>
            <person name="Tyler B."/>
            <person name="van West P."/>
            <person name="Dieguez-Uribeondo J."/>
            <person name="de Bruijn I."/>
            <person name="Tripathy S."/>
            <person name="Jiang R."/>
            <person name="Young S.K."/>
            <person name="Zeng Q."/>
            <person name="Gargeya S."/>
            <person name="Fitzgerald M."/>
            <person name="Haas B."/>
            <person name="Abouelleil A."/>
            <person name="Alvarado L."/>
            <person name="Arachchi H.M."/>
            <person name="Berlin A."/>
            <person name="Chapman S.B."/>
            <person name="Goldberg J."/>
            <person name="Griggs A."/>
            <person name="Gujja S."/>
            <person name="Hansen M."/>
            <person name="Howarth C."/>
            <person name="Imamovic A."/>
            <person name="Larimer J."/>
            <person name="McCowen C."/>
            <person name="Montmayeur A."/>
            <person name="Murphy C."/>
            <person name="Neiman D."/>
            <person name="Pearson M."/>
            <person name="Priest M."/>
            <person name="Roberts A."/>
            <person name="Saif S."/>
            <person name="Shea T."/>
            <person name="Sisk P."/>
            <person name="Sykes S."/>
            <person name="Wortman J."/>
            <person name="Nusbaum C."/>
            <person name="Birren B."/>
        </authorList>
    </citation>
    <scope>NUCLEOTIDE SEQUENCE [LARGE SCALE GENOMIC DNA]</scope>
    <source>
        <strain evidence="1 2">VS20</strain>
    </source>
</reference>
<dbReference type="GeneID" id="19952833"/>
<dbReference type="OrthoDB" id="74230at2759"/>
<dbReference type="RefSeq" id="XP_008616388.1">
    <property type="nucleotide sequence ID" value="XM_008618166.1"/>
</dbReference>
<organism evidence="1 2">
    <name type="scientific">Saprolegnia diclina (strain VS20)</name>
    <dbReference type="NCBI Taxonomy" id="1156394"/>
    <lineage>
        <taxon>Eukaryota</taxon>
        <taxon>Sar</taxon>
        <taxon>Stramenopiles</taxon>
        <taxon>Oomycota</taxon>
        <taxon>Saprolegniomycetes</taxon>
        <taxon>Saprolegniales</taxon>
        <taxon>Saprolegniaceae</taxon>
        <taxon>Saprolegnia</taxon>
    </lineage>
</organism>
<sequence length="116" mass="12918">MLCLNNTSIDTLCKAPLHSSPIVMQPKHLAQLSKRPTTPVVPLPACYAHAKYTTSLVGGKRVAFVPHQVRRLRLRRSMKLRISPIYEDGYRHCMPRSSPTMATGPTLAMPGMSCYL</sequence>
<proteinExistence type="predicted"/>
<accession>T0Q6L5</accession>
<protein>
    <submittedName>
        <fullName evidence="1">Uncharacterized protein</fullName>
    </submittedName>
</protein>
<gene>
    <name evidence="1" type="ORF">SDRG_12106</name>
</gene>
<evidence type="ECO:0000313" key="1">
    <source>
        <dbReference type="EMBL" id="EQC30256.1"/>
    </source>
</evidence>
<name>T0Q6L5_SAPDV</name>